<name>A0ABR0LLR5_9PEZI</name>
<protein>
    <submittedName>
        <fullName evidence="3">Protein kinase activating protein dpb11</fullName>
    </submittedName>
</protein>
<evidence type="ECO:0000256" key="1">
    <source>
        <dbReference type="ARBA" id="ARBA00022737"/>
    </source>
</evidence>
<dbReference type="PANTHER" id="PTHR13561:SF20">
    <property type="entry name" value="DNA TOPOISOMERASE 2-BINDING PROTEIN 1"/>
    <property type="match status" value="1"/>
</dbReference>
<keyword evidence="3" id="KW-0808">Transferase</keyword>
<gene>
    <name evidence="3" type="primary">DPB11_1</name>
    <name evidence="3" type="ORF">LTR16_006402</name>
</gene>
<evidence type="ECO:0000259" key="2">
    <source>
        <dbReference type="PROSITE" id="PS50172"/>
    </source>
</evidence>
<reference evidence="3 4" key="1">
    <citation type="submission" date="2023-08" db="EMBL/GenBank/DDBJ databases">
        <title>Black Yeasts Isolated from many extreme environments.</title>
        <authorList>
            <person name="Coleine C."/>
            <person name="Stajich J.E."/>
            <person name="Selbmann L."/>
        </authorList>
    </citation>
    <scope>NUCLEOTIDE SEQUENCE [LARGE SCALE GENOMIC DNA]</scope>
    <source>
        <strain evidence="3 4">CCFEE 536</strain>
    </source>
</reference>
<proteinExistence type="predicted"/>
<dbReference type="GO" id="GO:0016301">
    <property type="term" value="F:kinase activity"/>
    <property type="evidence" value="ECO:0007669"/>
    <property type="project" value="UniProtKB-KW"/>
</dbReference>
<dbReference type="PANTHER" id="PTHR13561">
    <property type="entry name" value="DNA REPLICATION REGULATOR DPB11-RELATED"/>
    <property type="match status" value="1"/>
</dbReference>
<dbReference type="InterPro" id="IPR036420">
    <property type="entry name" value="BRCT_dom_sf"/>
</dbReference>
<keyword evidence="1" id="KW-0677">Repeat</keyword>
<dbReference type="EMBL" id="JAVRRA010017607">
    <property type="protein sequence ID" value="KAK5198505.1"/>
    <property type="molecule type" value="Genomic_DNA"/>
</dbReference>
<dbReference type="Pfam" id="PF12738">
    <property type="entry name" value="PTCB-BRCT"/>
    <property type="match status" value="1"/>
</dbReference>
<organism evidence="3 4">
    <name type="scientific">Cryomyces antarcticus</name>
    <dbReference type="NCBI Taxonomy" id="329879"/>
    <lineage>
        <taxon>Eukaryota</taxon>
        <taxon>Fungi</taxon>
        <taxon>Dikarya</taxon>
        <taxon>Ascomycota</taxon>
        <taxon>Pezizomycotina</taxon>
        <taxon>Dothideomycetes</taxon>
        <taxon>Dothideomycetes incertae sedis</taxon>
        <taxon>Cryomyces</taxon>
    </lineage>
</organism>
<dbReference type="InterPro" id="IPR001357">
    <property type="entry name" value="BRCT_dom"/>
</dbReference>
<dbReference type="Gene3D" id="3.40.50.10190">
    <property type="entry name" value="BRCT domain"/>
    <property type="match status" value="1"/>
</dbReference>
<feature type="domain" description="BRCT" evidence="2">
    <location>
        <begin position="1"/>
        <end position="53"/>
    </location>
</feature>
<dbReference type="Proteomes" id="UP001357485">
    <property type="component" value="Unassembled WGS sequence"/>
</dbReference>
<sequence>TGLATIATQMGAVHKLDLTSDVTHLIVGNTETPKYQYVAKQRPDVKVLRPEWVEAVRLSWMEGGDTDVAALEEEYRLATFAGLTICVTGFDDCETC</sequence>
<dbReference type="PROSITE" id="PS50172">
    <property type="entry name" value="BRCT"/>
    <property type="match status" value="1"/>
</dbReference>
<feature type="non-terminal residue" evidence="3">
    <location>
        <position position="1"/>
    </location>
</feature>
<accession>A0ABR0LLR5</accession>
<evidence type="ECO:0000313" key="3">
    <source>
        <dbReference type="EMBL" id="KAK5198505.1"/>
    </source>
</evidence>
<keyword evidence="3" id="KW-0418">Kinase</keyword>
<evidence type="ECO:0000313" key="4">
    <source>
        <dbReference type="Proteomes" id="UP001357485"/>
    </source>
</evidence>
<comment type="caution">
    <text evidence="3">The sequence shown here is derived from an EMBL/GenBank/DDBJ whole genome shotgun (WGS) entry which is preliminary data.</text>
</comment>
<dbReference type="SUPFAM" id="SSF52113">
    <property type="entry name" value="BRCT domain"/>
    <property type="match status" value="1"/>
</dbReference>
<keyword evidence="4" id="KW-1185">Reference proteome</keyword>